<dbReference type="InterPro" id="IPR000792">
    <property type="entry name" value="Tscrpt_reg_LuxR_C"/>
</dbReference>
<dbReference type="PRINTS" id="PR00038">
    <property type="entry name" value="HTHLUXR"/>
</dbReference>
<keyword evidence="6" id="KW-1185">Reference proteome</keyword>
<dbReference type="EMBL" id="CP011801">
    <property type="protein sequence ID" value="ALA56957.1"/>
    <property type="molecule type" value="Genomic_DNA"/>
</dbReference>
<dbReference type="AlphaFoldDB" id="A0A0K2G8P3"/>
<gene>
    <name evidence="5" type="ORF">NITMOv2_0521</name>
</gene>
<dbReference type="InterPro" id="IPR016032">
    <property type="entry name" value="Sig_transdc_resp-reg_C-effctor"/>
</dbReference>
<dbReference type="SUPFAM" id="SSF46894">
    <property type="entry name" value="C-terminal effector domain of the bipartite response regulators"/>
    <property type="match status" value="1"/>
</dbReference>
<name>A0A0K2G8P3_NITMO</name>
<dbReference type="KEGG" id="nmv:NITMOv2_0521"/>
<dbReference type="SUPFAM" id="SSF75516">
    <property type="entry name" value="Pheromone-binding domain of LuxR-like quorum-sensing transcription factors"/>
    <property type="match status" value="1"/>
</dbReference>
<dbReference type="PANTHER" id="PTHR44688">
    <property type="entry name" value="DNA-BINDING TRANSCRIPTIONAL ACTIVATOR DEVR_DOSR"/>
    <property type="match status" value="1"/>
</dbReference>
<reference evidence="5 6" key="1">
    <citation type="journal article" date="2015" name="Proc. Natl. Acad. Sci. U.S.A.">
        <title>Expanded metabolic versatility of ubiquitous nitrite-oxidizing bacteria from the genus Nitrospira.</title>
        <authorList>
            <person name="Koch H."/>
            <person name="Lucker S."/>
            <person name="Albertsen M."/>
            <person name="Kitzinger K."/>
            <person name="Herbold C."/>
            <person name="Spieck E."/>
            <person name="Nielsen P.H."/>
            <person name="Wagner M."/>
            <person name="Daims H."/>
        </authorList>
    </citation>
    <scope>NUCLEOTIDE SEQUENCE [LARGE SCALE GENOMIC DNA]</scope>
    <source>
        <strain evidence="5 6">NSP M-1</strain>
    </source>
</reference>
<dbReference type="SMART" id="SM00421">
    <property type="entry name" value="HTH_LUXR"/>
    <property type="match status" value="1"/>
</dbReference>
<keyword evidence="1" id="KW-0805">Transcription regulation</keyword>
<dbReference type="STRING" id="42253.NITMOv2_0521"/>
<organism evidence="5 6">
    <name type="scientific">Nitrospira moscoviensis</name>
    <dbReference type="NCBI Taxonomy" id="42253"/>
    <lineage>
        <taxon>Bacteria</taxon>
        <taxon>Pseudomonadati</taxon>
        <taxon>Nitrospirota</taxon>
        <taxon>Nitrospiria</taxon>
        <taxon>Nitrospirales</taxon>
        <taxon>Nitrospiraceae</taxon>
        <taxon>Nitrospira</taxon>
    </lineage>
</organism>
<dbReference type="Gene3D" id="3.30.450.80">
    <property type="entry name" value="Transcription factor LuxR-like, autoinducer-binding domain"/>
    <property type="match status" value="1"/>
</dbReference>
<dbReference type="InterPro" id="IPR036388">
    <property type="entry name" value="WH-like_DNA-bd_sf"/>
</dbReference>
<proteinExistence type="predicted"/>
<evidence type="ECO:0000313" key="5">
    <source>
        <dbReference type="EMBL" id="ALA56957.1"/>
    </source>
</evidence>
<dbReference type="Pfam" id="PF00196">
    <property type="entry name" value="GerE"/>
    <property type="match status" value="1"/>
</dbReference>
<protein>
    <submittedName>
        <fullName evidence="5">Putative Transcriptional regulator, LuxR family</fullName>
    </submittedName>
</protein>
<dbReference type="Proteomes" id="UP000069205">
    <property type="component" value="Chromosome"/>
</dbReference>
<evidence type="ECO:0000259" key="4">
    <source>
        <dbReference type="PROSITE" id="PS50043"/>
    </source>
</evidence>
<dbReference type="PATRIC" id="fig|42253.5.peg.517"/>
<keyword evidence="3" id="KW-0804">Transcription</keyword>
<dbReference type="InterPro" id="IPR036693">
    <property type="entry name" value="TF_LuxR_autoind-bd_dom_sf"/>
</dbReference>
<dbReference type="GO" id="GO:0006355">
    <property type="term" value="P:regulation of DNA-templated transcription"/>
    <property type="evidence" value="ECO:0007669"/>
    <property type="project" value="InterPro"/>
</dbReference>
<keyword evidence="2" id="KW-0238">DNA-binding</keyword>
<evidence type="ECO:0000256" key="3">
    <source>
        <dbReference type="ARBA" id="ARBA00023163"/>
    </source>
</evidence>
<sequence>MIFRGPESLQYPSKKEFQHLGEIMHQVRSVQHRDELPRLASLINAFIPHQFSASGTFDLSRTDLRIGHSSYGDEHTHLYETQGYAYDPAIQLLQKTTITTVSSADLLDQEIPKEVINLKLDAGIKECLTVGVRGVLGTCTYFAFSNFDRRLTDKLRTVMQILGPHLHLAYMRATSWADHAQPISKLLTLTDREAEIMRWVAEGKTNWEISVILHVSLNTIKFHLKNVYQKLGGVENRWAAVAQWQNAAHIHRSASNGYHPSVTVKRRSS</sequence>
<dbReference type="CDD" id="cd06170">
    <property type="entry name" value="LuxR_C_like"/>
    <property type="match status" value="1"/>
</dbReference>
<evidence type="ECO:0000313" key="6">
    <source>
        <dbReference type="Proteomes" id="UP000069205"/>
    </source>
</evidence>
<feature type="domain" description="HTH luxR-type" evidence="4">
    <location>
        <begin position="182"/>
        <end position="247"/>
    </location>
</feature>
<dbReference type="Gene3D" id="1.10.10.10">
    <property type="entry name" value="Winged helix-like DNA-binding domain superfamily/Winged helix DNA-binding domain"/>
    <property type="match status" value="1"/>
</dbReference>
<accession>A0A0K2G8P3</accession>
<evidence type="ECO:0000256" key="2">
    <source>
        <dbReference type="ARBA" id="ARBA00023125"/>
    </source>
</evidence>
<dbReference type="PROSITE" id="PS50043">
    <property type="entry name" value="HTH_LUXR_2"/>
    <property type="match status" value="1"/>
</dbReference>
<dbReference type="GO" id="GO:0003677">
    <property type="term" value="F:DNA binding"/>
    <property type="evidence" value="ECO:0007669"/>
    <property type="project" value="UniProtKB-KW"/>
</dbReference>
<dbReference type="PANTHER" id="PTHR44688:SF16">
    <property type="entry name" value="DNA-BINDING TRANSCRIPTIONAL ACTIVATOR DEVR_DOSR"/>
    <property type="match status" value="1"/>
</dbReference>
<dbReference type="PROSITE" id="PS00622">
    <property type="entry name" value="HTH_LUXR_1"/>
    <property type="match status" value="1"/>
</dbReference>
<evidence type="ECO:0000256" key="1">
    <source>
        <dbReference type="ARBA" id="ARBA00023015"/>
    </source>
</evidence>